<sequence length="137" mass="14819">ELFVFGSVLTRTGGAILVTFNQMFAPARYQPINHTFMLWVMVLVGGAGHNCGVLLRAELIYTLCILSSTLAPALCLNLHSSSPSLLGSTRPHHASRAQYPATQRHDPGSNCRSGPLPNPLRAGVHEPCRPKPPQARL</sequence>
<feature type="region of interest" description="Disordered" evidence="1">
    <location>
        <begin position="84"/>
        <end position="137"/>
    </location>
</feature>
<keyword evidence="3" id="KW-1185">Reference proteome</keyword>
<organism evidence="2 3">
    <name type="scientific">Devosia limi DSM 17137</name>
    <dbReference type="NCBI Taxonomy" id="1121477"/>
    <lineage>
        <taxon>Bacteria</taxon>
        <taxon>Pseudomonadati</taxon>
        <taxon>Pseudomonadota</taxon>
        <taxon>Alphaproteobacteria</taxon>
        <taxon>Hyphomicrobiales</taxon>
        <taxon>Devosiaceae</taxon>
        <taxon>Devosia</taxon>
    </lineage>
</organism>
<evidence type="ECO:0000313" key="3">
    <source>
        <dbReference type="Proteomes" id="UP000033608"/>
    </source>
</evidence>
<dbReference type="PATRIC" id="fig|1121477.3.peg.3308"/>
<accession>A0A0F5LRP5</accession>
<dbReference type="AlphaFoldDB" id="A0A0F5LRP5"/>
<evidence type="ECO:0000256" key="1">
    <source>
        <dbReference type="SAM" id="MobiDB-lite"/>
    </source>
</evidence>
<evidence type="ECO:0000313" key="2">
    <source>
        <dbReference type="EMBL" id="KKB84337.1"/>
    </source>
</evidence>
<reference evidence="2 3" key="1">
    <citation type="submission" date="2015-03" db="EMBL/GenBank/DDBJ databases">
        <authorList>
            <person name="Hassan Y.I."/>
            <person name="Lepp D."/>
            <person name="Zhou T."/>
        </authorList>
    </citation>
    <scope>NUCLEOTIDE SEQUENCE [LARGE SCALE GENOMIC DNA]</scope>
    <source>
        <strain evidence="2 3">DSM 17137</strain>
    </source>
</reference>
<protein>
    <submittedName>
        <fullName evidence="2">Uncharacterized protein</fullName>
    </submittedName>
</protein>
<name>A0A0F5LRP5_9HYPH</name>
<gene>
    <name evidence="2" type="ORF">VW29_10880</name>
</gene>
<comment type="caution">
    <text evidence="2">The sequence shown here is derived from an EMBL/GenBank/DDBJ whole genome shotgun (WGS) entry which is preliminary data.</text>
</comment>
<feature type="non-terminal residue" evidence="2">
    <location>
        <position position="1"/>
    </location>
</feature>
<dbReference type="EMBL" id="LAJF01000077">
    <property type="protein sequence ID" value="KKB84337.1"/>
    <property type="molecule type" value="Genomic_DNA"/>
</dbReference>
<proteinExistence type="predicted"/>
<dbReference type="Proteomes" id="UP000033608">
    <property type="component" value="Unassembled WGS sequence"/>
</dbReference>